<name>V6IV31_9BACL</name>
<organism evidence="5 6">
    <name type="scientific">Sporolactobacillus laevolacticus DSM 442</name>
    <dbReference type="NCBI Taxonomy" id="1395513"/>
    <lineage>
        <taxon>Bacteria</taxon>
        <taxon>Bacillati</taxon>
        <taxon>Bacillota</taxon>
        <taxon>Bacilli</taxon>
        <taxon>Bacillales</taxon>
        <taxon>Sporolactobacillaceae</taxon>
        <taxon>Sporolactobacillus</taxon>
    </lineage>
</organism>
<evidence type="ECO:0000313" key="6">
    <source>
        <dbReference type="Proteomes" id="UP000018296"/>
    </source>
</evidence>
<dbReference type="InterPro" id="IPR003679">
    <property type="entry name" value="Amioglycoside_AcTrfase"/>
</dbReference>
<comment type="caution">
    <text evidence="5">The sequence shown here is derived from an EMBL/GenBank/DDBJ whole genome shotgun (WGS) entry which is preliminary data.</text>
</comment>
<evidence type="ECO:0000256" key="3">
    <source>
        <dbReference type="ARBA" id="ARBA00023315"/>
    </source>
</evidence>
<dbReference type="SUPFAM" id="SSF110710">
    <property type="entry name" value="TTHA0583/YokD-like"/>
    <property type="match status" value="1"/>
</dbReference>
<dbReference type="eggNOG" id="COG2746">
    <property type="taxonomic scope" value="Bacteria"/>
</dbReference>
<accession>V6IV31</accession>
<evidence type="ECO:0000256" key="4">
    <source>
        <dbReference type="RuleBase" id="RU365031"/>
    </source>
</evidence>
<dbReference type="PATRIC" id="fig|1395513.3.peg.3620"/>
<keyword evidence="3 4" id="KW-0012">Acyltransferase</keyword>
<gene>
    <name evidence="5" type="ORF">P343_17870</name>
</gene>
<keyword evidence="6" id="KW-1185">Reference proteome</keyword>
<dbReference type="STRING" id="1395513.P343_17870"/>
<proteinExistence type="inferred from homology"/>
<sequence length="275" mass="30649">MSEAEVIKRSKVAVTRSLLIRDLQRIGLVEGMTVIVHSSMSRIGWLCGGPVTLISALQSVLTPSGTLVMPAHSADVSDPADWENPSVPSPWFHDIYQEMPAFDPRRTPTFGMGRVAETFRSFPDVRRSNHPIYSFSAWGADRDALISRHPLDDGLGKDSPLGKIYDRAGYVLLIGVGYGNNTSMHLGEYLSGKLEMVERSSPVRMKGRRQWVTYQDGDYHEENFEAIGKAFEASQPGSAVFRFRRIGQAPSILLAQRAIVDFTARYIKEKSEESK</sequence>
<dbReference type="PANTHER" id="PTHR11104:SF0">
    <property type="entry name" value="SPBETA PROPHAGE-DERIVED AMINOGLYCOSIDE N(3')-ACETYLTRANSFERASE-LIKE PROTEIN YOKD"/>
    <property type="match status" value="1"/>
</dbReference>
<dbReference type="GO" id="GO:0046677">
    <property type="term" value="P:response to antibiotic"/>
    <property type="evidence" value="ECO:0007669"/>
    <property type="project" value="UniProtKB-KW"/>
</dbReference>
<comment type="similarity">
    <text evidence="1 4">Belongs to the antibiotic N-acetyltransferase family.</text>
</comment>
<protein>
    <recommendedName>
        <fullName evidence="4">Aminoglycoside N(3)-acetyltransferase</fullName>
        <ecNumber evidence="4">2.3.1.-</ecNumber>
    </recommendedName>
</protein>
<dbReference type="Pfam" id="PF02522">
    <property type="entry name" value="Antibiotic_NAT"/>
    <property type="match status" value="1"/>
</dbReference>
<dbReference type="EMBL" id="AWTC01000026">
    <property type="protein sequence ID" value="EST10306.1"/>
    <property type="molecule type" value="Genomic_DNA"/>
</dbReference>
<dbReference type="OrthoDB" id="7330654at2"/>
<dbReference type="InterPro" id="IPR028345">
    <property type="entry name" value="Antibiotic_NAT-like"/>
</dbReference>
<dbReference type="Proteomes" id="UP000018296">
    <property type="component" value="Unassembled WGS sequence"/>
</dbReference>
<evidence type="ECO:0000313" key="5">
    <source>
        <dbReference type="EMBL" id="EST10306.1"/>
    </source>
</evidence>
<dbReference type="EC" id="2.3.1.-" evidence="4"/>
<dbReference type="GO" id="GO:0046353">
    <property type="term" value="F:aminoglycoside 3-N-acetyltransferase activity"/>
    <property type="evidence" value="ECO:0007669"/>
    <property type="project" value="UniProtKB-EC"/>
</dbReference>
<dbReference type="RefSeq" id="WP_023511753.1">
    <property type="nucleotide sequence ID" value="NZ_AWTC01000026.1"/>
</dbReference>
<reference evidence="5 6" key="1">
    <citation type="journal article" date="2013" name="Genome Announc.">
        <title>Genome Sequence of Sporolactobacillus laevolacticus DSM442, an Efficient Polymer-Grade D-Lactate Producer from Agricultural Waste Cottonseed as a Nitrogen Source.</title>
        <authorList>
            <person name="Wang H."/>
            <person name="Wang L."/>
            <person name="Ju J."/>
            <person name="Yu B."/>
            <person name="Ma Y."/>
        </authorList>
    </citation>
    <scope>NUCLEOTIDE SEQUENCE [LARGE SCALE GENOMIC DNA]</scope>
    <source>
        <strain evidence="5 6">DSM 442</strain>
    </source>
</reference>
<dbReference type="AlphaFoldDB" id="V6IV31"/>
<evidence type="ECO:0000256" key="1">
    <source>
        <dbReference type="ARBA" id="ARBA00006383"/>
    </source>
</evidence>
<dbReference type="PANTHER" id="PTHR11104">
    <property type="entry name" value="AMINOGLYCOSIDE N3-ACETYLTRANSFERASE"/>
    <property type="match status" value="1"/>
</dbReference>
<comment type="catalytic activity">
    <reaction evidence="4">
        <text>a 2-deoxystreptamine antibiotic + acetyl-CoA = an N(3)-acetyl-2-deoxystreptamine antibiotic + CoA + H(+)</text>
        <dbReference type="Rhea" id="RHEA:12665"/>
        <dbReference type="ChEBI" id="CHEBI:15378"/>
        <dbReference type="ChEBI" id="CHEBI:57287"/>
        <dbReference type="ChEBI" id="CHEBI:57288"/>
        <dbReference type="ChEBI" id="CHEBI:57921"/>
        <dbReference type="ChEBI" id="CHEBI:77452"/>
        <dbReference type="EC" id="2.3.1.81"/>
    </reaction>
</comment>
<evidence type="ECO:0000256" key="2">
    <source>
        <dbReference type="ARBA" id="ARBA00022679"/>
    </source>
</evidence>
<keyword evidence="2 4" id="KW-0808">Transferase</keyword>
<keyword evidence="4" id="KW-0046">Antibiotic resistance</keyword>